<keyword evidence="3" id="KW-1133">Transmembrane helix</keyword>
<evidence type="ECO:0000259" key="4">
    <source>
        <dbReference type="PROSITE" id="PS50181"/>
    </source>
</evidence>
<feature type="transmembrane region" description="Helical" evidence="3">
    <location>
        <begin position="716"/>
        <end position="737"/>
    </location>
</feature>
<feature type="region of interest" description="Disordered" evidence="2">
    <location>
        <begin position="619"/>
        <end position="646"/>
    </location>
</feature>
<keyword evidence="1" id="KW-0175">Coiled coil</keyword>
<reference evidence="5" key="1">
    <citation type="submission" date="2023-06" db="EMBL/GenBank/DDBJ databases">
        <title>Genome-scale phylogeny and comparative genomics of the fungal order Sordariales.</title>
        <authorList>
            <consortium name="Lawrence Berkeley National Laboratory"/>
            <person name="Hensen N."/>
            <person name="Bonometti L."/>
            <person name="Westerberg I."/>
            <person name="Brannstrom I.O."/>
            <person name="Guillou S."/>
            <person name="Cros-Aarteil S."/>
            <person name="Calhoun S."/>
            <person name="Haridas S."/>
            <person name="Kuo A."/>
            <person name="Mondo S."/>
            <person name="Pangilinan J."/>
            <person name="Riley R."/>
            <person name="Labutti K."/>
            <person name="Andreopoulos B."/>
            <person name="Lipzen A."/>
            <person name="Chen C."/>
            <person name="Yanf M."/>
            <person name="Daum C."/>
            <person name="Ng V."/>
            <person name="Clum A."/>
            <person name="Steindorff A."/>
            <person name="Ohm R."/>
            <person name="Martin F."/>
            <person name="Silar P."/>
            <person name="Natvig D."/>
            <person name="Lalanne C."/>
            <person name="Gautier V."/>
            <person name="Ament-Velasquez S.L."/>
            <person name="Kruys A."/>
            <person name="Hutchinson M.I."/>
            <person name="Powell A.J."/>
            <person name="Barry K."/>
            <person name="Miller A.N."/>
            <person name="Grigoriev I.V."/>
            <person name="Debuchy R."/>
            <person name="Gladieux P."/>
            <person name="Thoren M.H."/>
            <person name="Johannesson H."/>
        </authorList>
    </citation>
    <scope>NUCLEOTIDE SEQUENCE</scope>
    <source>
        <strain evidence="5">SMH2532-1</strain>
    </source>
</reference>
<dbReference type="EMBL" id="JAULSV010000005">
    <property type="protein sequence ID" value="KAK0642907.1"/>
    <property type="molecule type" value="Genomic_DNA"/>
</dbReference>
<feature type="coiled-coil region" evidence="1">
    <location>
        <begin position="321"/>
        <end position="348"/>
    </location>
</feature>
<dbReference type="Proteomes" id="UP001174936">
    <property type="component" value="Unassembled WGS sequence"/>
</dbReference>
<sequence length="793" mass="90518">MRDPPVTVIVEDEPLIDLTQALTLNSKRTERLRRKHQKKMPPKLTDARQFQDLPYEIIMEILCILRPRDLFALCGVNRGFRDLILGEEARICDNIIAYRYPILARCLQRPVLMESMDQVVRQALQSPLRPETQTMYSKPFQHVQPPDNTLVCTCMTCVLRWNSLCLALDFANWQDHLDAGKPLPIIPRGTQPQWNKDLLARNATMVVESLKSPLRYIRILEMHLLAIIRSVRRHGQNKGNQRRRFQMTEEEGRMEIDAFLSRNGPPTVDFPFQRDNYYMLEAYLPNRSWIAERDEWVYLPANQHDKDVEIAMKWEAWYQKRRAEQKALEVAQEELDQKALEVAQKELDDTEAMDDLHHHFGNRQVWQKYDIAKCPTINVTEIWSHDESPVSCVESRPISSLAVDNWLDEPANKYIKADPYTRTVRLVWVGEDPATCRHSPSVRELQQLLGAWNLQSGYDYALSCYAGVAALPPQHDARIFTATYHPKLAMAWSHAVIDGVSETNLVVFAEREERKELLLALQSQWSSSFISHPMFPAFLCSLTLSQELDTTLEDIKSVVRNVEARTGHHRFSTRRQIRPAAGELGSLSAEMSGCAAKLANGTRKLKVVEALNAFMLQHAEHDPPSSTPTRTTTHAKPHPAQPPPSTILTSHLHLISQRVSMQFIDSAYVQQRVQVQIAALFHLIAQQDNAIAFETASATRSIAKDSLQDSSSMKMLALVAMFFLPGSFVAALFSAPLFEWDKAGEGMAVGTKPQFRLFWAVAVPLTVVTFGLYAMWIVMQRKRLRRRLNVGGV</sequence>
<feature type="transmembrane region" description="Helical" evidence="3">
    <location>
        <begin position="757"/>
        <end position="778"/>
    </location>
</feature>
<proteinExistence type="predicted"/>
<dbReference type="Pfam" id="PF00646">
    <property type="entry name" value="F-box"/>
    <property type="match status" value="1"/>
</dbReference>
<evidence type="ECO:0000313" key="6">
    <source>
        <dbReference type="Proteomes" id="UP001174936"/>
    </source>
</evidence>
<comment type="caution">
    <text evidence="5">The sequence shown here is derived from an EMBL/GenBank/DDBJ whole genome shotgun (WGS) entry which is preliminary data.</text>
</comment>
<dbReference type="InterPro" id="IPR001810">
    <property type="entry name" value="F-box_dom"/>
</dbReference>
<evidence type="ECO:0000256" key="2">
    <source>
        <dbReference type="SAM" id="MobiDB-lite"/>
    </source>
</evidence>
<evidence type="ECO:0000256" key="1">
    <source>
        <dbReference type="SAM" id="Coils"/>
    </source>
</evidence>
<dbReference type="Gene3D" id="1.20.58.340">
    <property type="entry name" value="Magnesium transport protein CorA, transmembrane region"/>
    <property type="match status" value="1"/>
</dbReference>
<evidence type="ECO:0000256" key="3">
    <source>
        <dbReference type="SAM" id="Phobius"/>
    </source>
</evidence>
<gene>
    <name evidence="5" type="ORF">B0T16DRAFT_332559</name>
</gene>
<dbReference type="CDD" id="cd09917">
    <property type="entry name" value="F-box_SF"/>
    <property type="match status" value="1"/>
</dbReference>
<feature type="domain" description="F-box" evidence="4">
    <location>
        <begin position="47"/>
        <end position="84"/>
    </location>
</feature>
<keyword evidence="3" id="KW-0812">Transmembrane</keyword>
<evidence type="ECO:0000313" key="5">
    <source>
        <dbReference type="EMBL" id="KAK0642907.1"/>
    </source>
</evidence>
<keyword evidence="3" id="KW-0472">Membrane</keyword>
<accession>A0AA40CLK4</accession>
<dbReference type="AlphaFoldDB" id="A0AA40CLK4"/>
<organism evidence="5 6">
    <name type="scientific">Cercophora newfieldiana</name>
    <dbReference type="NCBI Taxonomy" id="92897"/>
    <lineage>
        <taxon>Eukaryota</taxon>
        <taxon>Fungi</taxon>
        <taxon>Dikarya</taxon>
        <taxon>Ascomycota</taxon>
        <taxon>Pezizomycotina</taxon>
        <taxon>Sordariomycetes</taxon>
        <taxon>Sordariomycetidae</taxon>
        <taxon>Sordariales</taxon>
        <taxon>Lasiosphaeriaceae</taxon>
        <taxon>Cercophora</taxon>
    </lineage>
</organism>
<keyword evidence="6" id="KW-1185">Reference proteome</keyword>
<dbReference type="InterPro" id="IPR036047">
    <property type="entry name" value="F-box-like_dom_sf"/>
</dbReference>
<dbReference type="SUPFAM" id="SSF81383">
    <property type="entry name" value="F-box domain"/>
    <property type="match status" value="1"/>
</dbReference>
<dbReference type="SMART" id="SM00256">
    <property type="entry name" value="FBOX"/>
    <property type="match status" value="1"/>
</dbReference>
<dbReference type="PROSITE" id="PS50181">
    <property type="entry name" value="FBOX"/>
    <property type="match status" value="1"/>
</dbReference>
<protein>
    <recommendedName>
        <fullName evidence="4">F-box domain-containing protein</fullName>
    </recommendedName>
</protein>
<name>A0AA40CLK4_9PEZI</name>